<sequence>MYLDGLLGPPDFREKKCNGVTHVPSSFRPRHLLEPLTYTRFKKSSDALWSAFDGAVRMDSASRDGLVGCLCNTGRDGALITPPPPPQQFGYFPRSGRVNGHGGWAVKPLASHQVEPGSIPGRFTPDFRTWETCRAMPLVCWSSRDLPFSPPFHSGAAPYLPHFTLIGSQDHDAARISLPSGRIEQAVFQWKHITWRLLKYGVLRRSAQQASWDIHLGRRQMQKDSFHHFTLPSYRRHIRQLGLIPWLVEGSPAYRGLAMRAAIVATGCPEFCSSGSVFRASLLVFGAADSGNTDWVEVSSIQLNSLWAEVERAAKEDSQLSKAALSQLLNGAGKEVLDTDGIAELRVKVHSLVRRVDVRDGTTGAAASGVSAANEFDLVPRFACSDGAKSAVEFPQLKDVALCGATSFDQSEWASRKELHTRRTFGFDDRRRRQDNGLSESSNPQEIHIQPSISYEPSKVLMLSYLKYLLKHILLEITLDQYYVALTNVTVISPLSPLIHNSEENGKEEEEKVKVHLMRGYCAMGGEKASNRTNKEIMARNFAASPAIAGLRRTAQQAPRVLHFGRRHDGERRRLPLGNARYPYRMLQSALILQPMVGVHAYQHSARHSLFAATAFMFPYETFKNTSSVLGATVPERLACSPSTKRIWFNPRPGHRIFARGNRAGRLSRRDMEQQQYERTGDMGNPRENSPTSGIVRHYSHVQKYGSDPAGNLTWFV</sequence>
<accession>A0ABQ9IC70</accession>
<evidence type="ECO:0000313" key="2">
    <source>
        <dbReference type="EMBL" id="KAJ8894274.1"/>
    </source>
</evidence>
<dbReference type="Proteomes" id="UP001159363">
    <property type="component" value="Chromosome 2"/>
</dbReference>
<proteinExistence type="predicted"/>
<keyword evidence="3" id="KW-1185">Reference proteome</keyword>
<reference evidence="2 3" key="1">
    <citation type="submission" date="2023-02" db="EMBL/GenBank/DDBJ databases">
        <title>LHISI_Scaffold_Assembly.</title>
        <authorList>
            <person name="Stuart O.P."/>
            <person name="Cleave R."/>
            <person name="Magrath M.J.L."/>
            <person name="Mikheyev A.S."/>
        </authorList>
    </citation>
    <scope>NUCLEOTIDE SEQUENCE [LARGE SCALE GENOMIC DNA]</scope>
    <source>
        <strain evidence="2">Daus_M_001</strain>
        <tissue evidence="2">Leg muscle</tissue>
    </source>
</reference>
<evidence type="ECO:0000256" key="1">
    <source>
        <dbReference type="SAM" id="MobiDB-lite"/>
    </source>
</evidence>
<dbReference type="EMBL" id="JARBHB010000002">
    <property type="protein sequence ID" value="KAJ8894274.1"/>
    <property type="molecule type" value="Genomic_DNA"/>
</dbReference>
<feature type="region of interest" description="Disordered" evidence="1">
    <location>
        <begin position="665"/>
        <end position="692"/>
    </location>
</feature>
<organism evidence="2 3">
    <name type="scientific">Dryococelus australis</name>
    <dbReference type="NCBI Taxonomy" id="614101"/>
    <lineage>
        <taxon>Eukaryota</taxon>
        <taxon>Metazoa</taxon>
        <taxon>Ecdysozoa</taxon>
        <taxon>Arthropoda</taxon>
        <taxon>Hexapoda</taxon>
        <taxon>Insecta</taxon>
        <taxon>Pterygota</taxon>
        <taxon>Neoptera</taxon>
        <taxon>Polyneoptera</taxon>
        <taxon>Phasmatodea</taxon>
        <taxon>Verophasmatodea</taxon>
        <taxon>Anareolatae</taxon>
        <taxon>Phasmatidae</taxon>
        <taxon>Eurycanthinae</taxon>
        <taxon>Dryococelus</taxon>
    </lineage>
</organism>
<name>A0ABQ9IC70_9NEOP</name>
<protein>
    <submittedName>
        <fullName evidence="2">Uncharacterized protein</fullName>
    </submittedName>
</protein>
<gene>
    <name evidence="2" type="ORF">PR048_006887</name>
</gene>
<comment type="caution">
    <text evidence="2">The sequence shown here is derived from an EMBL/GenBank/DDBJ whole genome shotgun (WGS) entry which is preliminary data.</text>
</comment>
<evidence type="ECO:0000313" key="3">
    <source>
        <dbReference type="Proteomes" id="UP001159363"/>
    </source>
</evidence>